<dbReference type="Proteomes" id="UP000481153">
    <property type="component" value="Unassembled WGS sequence"/>
</dbReference>
<dbReference type="Pfam" id="PF00085">
    <property type="entry name" value="Thioredoxin"/>
    <property type="match status" value="1"/>
</dbReference>
<dbReference type="AlphaFoldDB" id="A0A6G0X8Z7"/>
<sequence>MQLFLAFLAVAVAAAFEFPLPTFHEENHVLVLTDADFDDAILTHDTLLVNFCSKTSPFCGMVQPVFRDAAKRLVDIDPALRLATVDAGTNPKTPALYNLDKFPVFKLFRGHNDPRTVRDYSGDLSAHGIAEWMQEHSKPLVKVVTTVEEVEALRDKFSVVLLAHLDEIDGEMHQELELVAEHDRVSVVCATTDGSLHPGIDQVGGAVLFKAFDERLAIFDGVFTFDALSAFLRRHKFPMLSVLTAENGPSLMAPSNPSRLLLLTHLDEPTYPSIADAVTAAAFHSRQEIVHVVVPISETSRHILDHFGLDEDEDVPALVLMNAPKSQSFRFPLYGNNLIHNHKMVEPLLVEFEAKYLRGDLVPDAPPPEKLRPNLYTHVNAGAYEMGVLERDNVDALVFFFTPSCEICPALRAVFHQVAVVFMTVPTIHFGEVDGSVNKVAQPRRGNPLYPSIYFYPAKDRAHIVEYVGVVTVEAISDYLKVHARKFSLDGQIYGKRYDAI</sequence>
<dbReference type="CDD" id="cd02961">
    <property type="entry name" value="PDI_a_family"/>
    <property type="match status" value="2"/>
</dbReference>
<reference evidence="4 5" key="1">
    <citation type="submission" date="2019-07" db="EMBL/GenBank/DDBJ databases">
        <title>Genomics analysis of Aphanomyces spp. identifies a new class of oomycete effector associated with host adaptation.</title>
        <authorList>
            <person name="Gaulin E."/>
        </authorList>
    </citation>
    <scope>NUCLEOTIDE SEQUENCE [LARGE SCALE GENOMIC DNA]</scope>
    <source>
        <strain evidence="4 5">ATCC 201684</strain>
    </source>
</reference>
<evidence type="ECO:0000259" key="3">
    <source>
        <dbReference type="PROSITE" id="PS51352"/>
    </source>
</evidence>
<proteinExistence type="inferred from homology"/>
<feature type="chain" id="PRO_5026335783" description="Thioredoxin domain-containing protein" evidence="2">
    <location>
        <begin position="16"/>
        <end position="501"/>
    </location>
</feature>
<organism evidence="4 5">
    <name type="scientific">Aphanomyces euteiches</name>
    <dbReference type="NCBI Taxonomy" id="100861"/>
    <lineage>
        <taxon>Eukaryota</taxon>
        <taxon>Sar</taxon>
        <taxon>Stramenopiles</taxon>
        <taxon>Oomycota</taxon>
        <taxon>Saprolegniomycetes</taxon>
        <taxon>Saprolegniales</taxon>
        <taxon>Verrucalvaceae</taxon>
        <taxon>Aphanomyces</taxon>
    </lineage>
</organism>
<dbReference type="GO" id="GO:0005783">
    <property type="term" value="C:endoplasmic reticulum"/>
    <property type="evidence" value="ECO:0007669"/>
    <property type="project" value="TreeGrafter"/>
</dbReference>
<dbReference type="PANTHER" id="PTHR18929">
    <property type="entry name" value="PROTEIN DISULFIDE ISOMERASE"/>
    <property type="match status" value="1"/>
</dbReference>
<comment type="caution">
    <text evidence="4">The sequence shown here is derived from an EMBL/GenBank/DDBJ whole genome shotgun (WGS) entry which is preliminary data.</text>
</comment>
<evidence type="ECO:0000256" key="1">
    <source>
        <dbReference type="ARBA" id="ARBA00006347"/>
    </source>
</evidence>
<dbReference type="CDD" id="cd02981">
    <property type="entry name" value="PDI_b_family"/>
    <property type="match status" value="1"/>
</dbReference>
<dbReference type="GO" id="GO:0034976">
    <property type="term" value="P:response to endoplasmic reticulum stress"/>
    <property type="evidence" value="ECO:0007669"/>
    <property type="project" value="TreeGrafter"/>
</dbReference>
<evidence type="ECO:0000313" key="5">
    <source>
        <dbReference type="Proteomes" id="UP000481153"/>
    </source>
</evidence>
<dbReference type="PANTHER" id="PTHR18929:SF240">
    <property type="entry name" value="PROTEIN DISULFIDE-ISOMERASE"/>
    <property type="match status" value="1"/>
</dbReference>
<comment type="similarity">
    <text evidence="1">Belongs to the protein disulfide isomerase family.</text>
</comment>
<dbReference type="SUPFAM" id="SSF52833">
    <property type="entry name" value="Thioredoxin-like"/>
    <property type="match status" value="3"/>
</dbReference>
<dbReference type="Pfam" id="PF13848">
    <property type="entry name" value="Thioredoxin_6"/>
    <property type="match status" value="1"/>
</dbReference>
<dbReference type="PROSITE" id="PS51352">
    <property type="entry name" value="THIOREDOXIN_2"/>
    <property type="match status" value="1"/>
</dbReference>
<feature type="domain" description="Thioredoxin" evidence="3">
    <location>
        <begin position="9"/>
        <end position="138"/>
    </location>
</feature>
<dbReference type="Gene3D" id="3.40.30.10">
    <property type="entry name" value="Glutaredoxin"/>
    <property type="match status" value="4"/>
</dbReference>
<protein>
    <recommendedName>
        <fullName evidence="3">Thioredoxin domain-containing protein</fullName>
    </recommendedName>
</protein>
<name>A0A6G0X8Z7_9STRA</name>
<dbReference type="GO" id="GO:0006457">
    <property type="term" value="P:protein folding"/>
    <property type="evidence" value="ECO:0007669"/>
    <property type="project" value="TreeGrafter"/>
</dbReference>
<dbReference type="InterPro" id="IPR036249">
    <property type="entry name" value="Thioredoxin-like_sf"/>
</dbReference>
<keyword evidence="5" id="KW-1185">Reference proteome</keyword>
<dbReference type="InterPro" id="IPR013766">
    <property type="entry name" value="Thioredoxin_domain"/>
</dbReference>
<dbReference type="EMBL" id="VJMJ01000089">
    <property type="protein sequence ID" value="KAF0736479.1"/>
    <property type="molecule type" value="Genomic_DNA"/>
</dbReference>
<accession>A0A6G0X8Z7</accession>
<dbReference type="VEuPathDB" id="FungiDB:AeMF1_010884"/>
<evidence type="ECO:0000313" key="4">
    <source>
        <dbReference type="EMBL" id="KAF0736479.1"/>
    </source>
</evidence>
<dbReference type="GO" id="GO:0003756">
    <property type="term" value="F:protein disulfide isomerase activity"/>
    <property type="evidence" value="ECO:0007669"/>
    <property type="project" value="TreeGrafter"/>
</dbReference>
<gene>
    <name evidence="4" type="ORF">Ae201684_007493</name>
</gene>
<evidence type="ECO:0000256" key="2">
    <source>
        <dbReference type="SAM" id="SignalP"/>
    </source>
</evidence>
<feature type="signal peptide" evidence="2">
    <location>
        <begin position="1"/>
        <end position="15"/>
    </location>
</feature>
<keyword evidence="2" id="KW-0732">Signal</keyword>